<dbReference type="Gene3D" id="2.70.70.10">
    <property type="entry name" value="Glucose Permease (Domain IIA)"/>
    <property type="match status" value="1"/>
</dbReference>
<dbReference type="GO" id="GO:0004222">
    <property type="term" value="F:metalloendopeptidase activity"/>
    <property type="evidence" value="ECO:0007669"/>
    <property type="project" value="TreeGrafter"/>
</dbReference>
<accession>A0AA48H6R0</accession>
<dbReference type="InterPro" id="IPR016047">
    <property type="entry name" value="M23ase_b-sheet_dom"/>
</dbReference>
<dbReference type="EMBL" id="AP027081">
    <property type="protein sequence ID" value="BDU78391.1"/>
    <property type="molecule type" value="Genomic_DNA"/>
</dbReference>
<evidence type="ECO:0000256" key="1">
    <source>
        <dbReference type="SAM" id="MobiDB-lite"/>
    </source>
</evidence>
<dbReference type="InterPro" id="IPR011055">
    <property type="entry name" value="Dup_hybrid_motif"/>
</dbReference>
<dbReference type="KEGG" id="msea:METESE_33490"/>
<evidence type="ECO:0000256" key="2">
    <source>
        <dbReference type="SAM" id="SignalP"/>
    </source>
</evidence>
<feature type="chain" id="PRO_5041326227" description="M23ase beta-sheet core domain-containing protein" evidence="2">
    <location>
        <begin position="26"/>
        <end position="302"/>
    </location>
</feature>
<dbReference type="CDD" id="cd12797">
    <property type="entry name" value="M23_peptidase"/>
    <property type="match status" value="1"/>
</dbReference>
<reference evidence="4" key="1">
    <citation type="journal article" date="2023" name="Int. J. Syst. Evol. Microbiol.">
        <title>Mesoterricola silvestris gen. nov., sp. nov., Mesoterricola sediminis sp. nov., Geothrix oryzae sp. nov., Geothrix edaphica sp. nov., Geothrix rubra sp. nov., and Geothrix limicola sp. nov., six novel members of Acidobacteriota isolated from soils.</title>
        <authorList>
            <person name="Itoh H."/>
            <person name="Sugisawa Y."/>
            <person name="Mise K."/>
            <person name="Xu Z."/>
            <person name="Kuniyasu M."/>
            <person name="Ushijima N."/>
            <person name="Kawano K."/>
            <person name="Kobayashi E."/>
            <person name="Shiratori Y."/>
            <person name="Masuda Y."/>
            <person name="Senoo K."/>
        </authorList>
    </citation>
    <scope>NUCLEOTIDE SEQUENCE</scope>
    <source>
        <strain evidence="4">W786</strain>
    </source>
</reference>
<organism evidence="4 5">
    <name type="scientific">Mesoterricola sediminis</name>
    <dbReference type="NCBI Taxonomy" id="2927980"/>
    <lineage>
        <taxon>Bacteria</taxon>
        <taxon>Pseudomonadati</taxon>
        <taxon>Acidobacteriota</taxon>
        <taxon>Holophagae</taxon>
        <taxon>Holophagales</taxon>
        <taxon>Holophagaceae</taxon>
        <taxon>Mesoterricola</taxon>
    </lineage>
</organism>
<protein>
    <recommendedName>
        <fullName evidence="3">M23ase beta-sheet core domain-containing protein</fullName>
    </recommendedName>
</protein>
<dbReference type="PANTHER" id="PTHR21666">
    <property type="entry name" value="PEPTIDASE-RELATED"/>
    <property type="match status" value="1"/>
</dbReference>
<keyword evidence="2" id="KW-0732">Signal</keyword>
<evidence type="ECO:0000259" key="3">
    <source>
        <dbReference type="Pfam" id="PF01551"/>
    </source>
</evidence>
<dbReference type="Proteomes" id="UP001228113">
    <property type="component" value="Chromosome"/>
</dbReference>
<feature type="domain" description="M23ase beta-sheet core" evidence="3">
    <location>
        <begin position="174"/>
        <end position="268"/>
    </location>
</feature>
<dbReference type="InterPro" id="IPR050570">
    <property type="entry name" value="Cell_wall_metabolism_enzyme"/>
</dbReference>
<evidence type="ECO:0000313" key="4">
    <source>
        <dbReference type="EMBL" id="BDU78391.1"/>
    </source>
</evidence>
<dbReference type="Pfam" id="PF01551">
    <property type="entry name" value="Peptidase_M23"/>
    <property type="match status" value="1"/>
</dbReference>
<dbReference type="PANTHER" id="PTHR21666:SF270">
    <property type="entry name" value="MUREIN HYDROLASE ACTIVATOR ENVC"/>
    <property type="match status" value="1"/>
</dbReference>
<feature type="region of interest" description="Disordered" evidence="1">
    <location>
        <begin position="281"/>
        <end position="302"/>
    </location>
</feature>
<feature type="compositionally biased region" description="Basic residues" evidence="1">
    <location>
        <begin position="287"/>
        <end position="302"/>
    </location>
</feature>
<sequence>MPMSLAAALCLLPCLAAPAPPQVHAEAVRVPQGGVVLLRTRTPGALTARLDDKVHPFFPVPGGGQAVMVPVPWNSPLGAREVTVEGGAGGPVRVPFTATPCQGPTITVKVPPSTAKLSEADQARAAREREDFLAVYASPEEGRAWTAPFLQPGGGRVTCGFGTTRRFNGEVQSVHRGLDLRAPSGTPVRAAAPGRVRLAKDVFFGGNLIILDHGAGLFTIYAHLSRMAVKAGDEVRAGDRLGLSGATGRVSGPHLHWGASIAGVDVDPLLVRKAMASLAGAQEPAARRGHRARGSATPPRKR</sequence>
<proteinExistence type="predicted"/>
<feature type="signal peptide" evidence="2">
    <location>
        <begin position="1"/>
        <end position="25"/>
    </location>
</feature>
<keyword evidence="5" id="KW-1185">Reference proteome</keyword>
<evidence type="ECO:0000313" key="5">
    <source>
        <dbReference type="Proteomes" id="UP001228113"/>
    </source>
</evidence>
<dbReference type="AlphaFoldDB" id="A0AA48H6R0"/>
<name>A0AA48H6R0_9BACT</name>
<gene>
    <name evidence="4" type="ORF">METESE_33490</name>
</gene>
<dbReference type="SUPFAM" id="SSF51261">
    <property type="entry name" value="Duplicated hybrid motif"/>
    <property type="match status" value="1"/>
</dbReference>